<sequence length="160" mass="19031">MGKRGRDRSPNVTIFNQDPEFSNAFLFRNFYNYDHHRIPPDFIKHLDQKIPEKIVLKDVSGRVWHVDVNREKTSVFLKNGWNRFVKEKSLELGQFMVFRYKRRSSSFTVRLFGKNACMDEDQDSRKPLINSVKDEQESDMESTPMLKTKTKYCRKSPNFA</sequence>
<feature type="domain" description="TF-B3" evidence="7">
    <location>
        <begin position="21"/>
        <end position="115"/>
    </location>
</feature>
<dbReference type="PANTHER" id="PTHR31920">
    <property type="entry name" value="B3 DOMAIN-CONTAINING"/>
    <property type="match status" value="1"/>
</dbReference>
<keyword evidence="9" id="KW-1185">Reference proteome</keyword>
<dbReference type="InterPro" id="IPR050655">
    <property type="entry name" value="Plant_B3_domain"/>
</dbReference>
<keyword evidence="2" id="KW-0805">Transcription regulation</keyword>
<dbReference type="InterPro" id="IPR003340">
    <property type="entry name" value="B3_DNA-bd"/>
</dbReference>
<dbReference type="AlphaFoldDB" id="A0A9R1VSP2"/>
<reference evidence="8 9" key="1">
    <citation type="journal article" date="2017" name="Nat. Commun.">
        <title>Genome assembly with in vitro proximity ligation data and whole-genome triplication in lettuce.</title>
        <authorList>
            <person name="Reyes-Chin-Wo S."/>
            <person name="Wang Z."/>
            <person name="Yang X."/>
            <person name="Kozik A."/>
            <person name="Arikit S."/>
            <person name="Song C."/>
            <person name="Xia L."/>
            <person name="Froenicke L."/>
            <person name="Lavelle D.O."/>
            <person name="Truco M.J."/>
            <person name="Xia R."/>
            <person name="Zhu S."/>
            <person name="Xu C."/>
            <person name="Xu H."/>
            <person name="Xu X."/>
            <person name="Cox K."/>
            <person name="Korf I."/>
            <person name="Meyers B.C."/>
            <person name="Michelmore R.W."/>
        </authorList>
    </citation>
    <scope>NUCLEOTIDE SEQUENCE [LARGE SCALE GENOMIC DNA]</scope>
    <source>
        <strain evidence="9">cv. Salinas</strain>
        <tissue evidence="8">Seedlings</tissue>
    </source>
</reference>
<dbReference type="CDD" id="cd10017">
    <property type="entry name" value="B3_DNA"/>
    <property type="match status" value="1"/>
</dbReference>
<dbReference type="Gene3D" id="2.40.330.10">
    <property type="entry name" value="DNA-binding pseudobarrel domain"/>
    <property type="match status" value="1"/>
</dbReference>
<dbReference type="SMART" id="SM01019">
    <property type="entry name" value="B3"/>
    <property type="match status" value="1"/>
</dbReference>
<dbReference type="EMBL" id="NBSK02000004">
    <property type="protein sequence ID" value="KAJ0210165.1"/>
    <property type="molecule type" value="Genomic_DNA"/>
</dbReference>
<dbReference type="SUPFAM" id="SSF101936">
    <property type="entry name" value="DNA-binding pseudobarrel domain"/>
    <property type="match status" value="1"/>
</dbReference>
<organism evidence="8 9">
    <name type="scientific">Lactuca sativa</name>
    <name type="common">Garden lettuce</name>
    <dbReference type="NCBI Taxonomy" id="4236"/>
    <lineage>
        <taxon>Eukaryota</taxon>
        <taxon>Viridiplantae</taxon>
        <taxon>Streptophyta</taxon>
        <taxon>Embryophyta</taxon>
        <taxon>Tracheophyta</taxon>
        <taxon>Spermatophyta</taxon>
        <taxon>Magnoliopsida</taxon>
        <taxon>eudicotyledons</taxon>
        <taxon>Gunneridae</taxon>
        <taxon>Pentapetalae</taxon>
        <taxon>asterids</taxon>
        <taxon>campanulids</taxon>
        <taxon>Asterales</taxon>
        <taxon>Asteraceae</taxon>
        <taxon>Cichorioideae</taxon>
        <taxon>Cichorieae</taxon>
        <taxon>Lactucinae</taxon>
        <taxon>Lactuca</taxon>
    </lineage>
</organism>
<dbReference type="PANTHER" id="PTHR31920:SF112">
    <property type="entry name" value="TF-B3 DOMAIN-CONTAINING PROTEIN"/>
    <property type="match status" value="1"/>
</dbReference>
<protein>
    <recommendedName>
        <fullName evidence="7">TF-B3 domain-containing protein</fullName>
    </recommendedName>
</protein>
<evidence type="ECO:0000256" key="6">
    <source>
        <dbReference type="SAM" id="MobiDB-lite"/>
    </source>
</evidence>
<keyword evidence="3" id="KW-0238">DNA-binding</keyword>
<accession>A0A9R1VSP2</accession>
<dbReference type="GO" id="GO:0003677">
    <property type="term" value="F:DNA binding"/>
    <property type="evidence" value="ECO:0007669"/>
    <property type="project" value="UniProtKB-KW"/>
</dbReference>
<comment type="caution">
    <text evidence="8">The sequence shown here is derived from an EMBL/GenBank/DDBJ whole genome shotgun (WGS) entry which is preliminary data.</text>
</comment>
<evidence type="ECO:0000256" key="5">
    <source>
        <dbReference type="ARBA" id="ARBA00023242"/>
    </source>
</evidence>
<evidence type="ECO:0000313" key="9">
    <source>
        <dbReference type="Proteomes" id="UP000235145"/>
    </source>
</evidence>
<proteinExistence type="predicted"/>
<evidence type="ECO:0000259" key="7">
    <source>
        <dbReference type="PROSITE" id="PS50863"/>
    </source>
</evidence>
<dbReference type="Proteomes" id="UP000235145">
    <property type="component" value="Unassembled WGS sequence"/>
</dbReference>
<comment type="subcellular location">
    <subcellularLocation>
        <location evidence="1">Nucleus</location>
    </subcellularLocation>
</comment>
<evidence type="ECO:0000256" key="2">
    <source>
        <dbReference type="ARBA" id="ARBA00023015"/>
    </source>
</evidence>
<dbReference type="InterPro" id="IPR015300">
    <property type="entry name" value="DNA-bd_pseudobarrel_sf"/>
</dbReference>
<evidence type="ECO:0000256" key="3">
    <source>
        <dbReference type="ARBA" id="ARBA00023125"/>
    </source>
</evidence>
<evidence type="ECO:0000256" key="4">
    <source>
        <dbReference type="ARBA" id="ARBA00023163"/>
    </source>
</evidence>
<evidence type="ECO:0000313" key="8">
    <source>
        <dbReference type="EMBL" id="KAJ0210165.1"/>
    </source>
</evidence>
<gene>
    <name evidence="8" type="ORF">LSAT_V11C400207140</name>
</gene>
<feature type="region of interest" description="Disordered" evidence="6">
    <location>
        <begin position="123"/>
        <end position="160"/>
    </location>
</feature>
<dbReference type="GO" id="GO:0005634">
    <property type="term" value="C:nucleus"/>
    <property type="evidence" value="ECO:0007669"/>
    <property type="project" value="UniProtKB-SubCell"/>
</dbReference>
<dbReference type="Pfam" id="PF02362">
    <property type="entry name" value="B3"/>
    <property type="match status" value="1"/>
</dbReference>
<keyword evidence="5" id="KW-0539">Nucleus</keyword>
<evidence type="ECO:0000256" key="1">
    <source>
        <dbReference type="ARBA" id="ARBA00004123"/>
    </source>
</evidence>
<keyword evidence="4" id="KW-0804">Transcription</keyword>
<dbReference type="PROSITE" id="PS50863">
    <property type="entry name" value="B3"/>
    <property type="match status" value="1"/>
</dbReference>
<name>A0A9R1VSP2_LACSA</name>